<feature type="non-terminal residue" evidence="2">
    <location>
        <position position="72"/>
    </location>
</feature>
<sequence length="72" mass="7941">GLQTRAAGGDGVKRDSSDASDRTSDWGAADRRGTDRIVGLGRASPWSRSGLARRWRATRRWRHDLPAHESVV</sequence>
<dbReference type="AlphaFoldDB" id="A0A6J4UZN5"/>
<protein>
    <submittedName>
        <fullName evidence="2">Uncharacterized protein</fullName>
    </submittedName>
</protein>
<name>A0A6J4UZN5_9BACT</name>
<proteinExistence type="predicted"/>
<feature type="non-terminal residue" evidence="2">
    <location>
        <position position="1"/>
    </location>
</feature>
<organism evidence="2">
    <name type="scientific">uncultured Thermomicrobiales bacterium</name>
    <dbReference type="NCBI Taxonomy" id="1645740"/>
    <lineage>
        <taxon>Bacteria</taxon>
        <taxon>Pseudomonadati</taxon>
        <taxon>Thermomicrobiota</taxon>
        <taxon>Thermomicrobia</taxon>
        <taxon>Thermomicrobiales</taxon>
        <taxon>environmental samples</taxon>
    </lineage>
</organism>
<accession>A0A6J4UZN5</accession>
<gene>
    <name evidence="2" type="ORF">AVDCRST_MAG73-4025</name>
</gene>
<feature type="region of interest" description="Disordered" evidence="1">
    <location>
        <begin position="1"/>
        <end position="34"/>
    </location>
</feature>
<evidence type="ECO:0000256" key="1">
    <source>
        <dbReference type="SAM" id="MobiDB-lite"/>
    </source>
</evidence>
<dbReference type="EMBL" id="CADCWE010000261">
    <property type="protein sequence ID" value="CAA9564435.1"/>
    <property type="molecule type" value="Genomic_DNA"/>
</dbReference>
<reference evidence="2" key="1">
    <citation type="submission" date="2020-02" db="EMBL/GenBank/DDBJ databases">
        <authorList>
            <person name="Meier V. D."/>
        </authorList>
    </citation>
    <scope>NUCLEOTIDE SEQUENCE</scope>
    <source>
        <strain evidence="2">AVDCRST_MAG73</strain>
    </source>
</reference>
<evidence type="ECO:0000313" key="2">
    <source>
        <dbReference type="EMBL" id="CAA9564435.1"/>
    </source>
</evidence>
<feature type="compositionally biased region" description="Basic and acidic residues" evidence="1">
    <location>
        <begin position="11"/>
        <end position="34"/>
    </location>
</feature>